<keyword evidence="4" id="KW-1185">Reference proteome</keyword>
<comment type="caution">
    <text evidence="3">The sequence shown here is derived from an EMBL/GenBank/DDBJ whole genome shotgun (WGS) entry which is preliminary data.</text>
</comment>
<dbReference type="RefSeq" id="WP_183201134.1">
    <property type="nucleotide sequence ID" value="NZ_JACIEK010000011.1"/>
</dbReference>
<feature type="chain" id="PRO_5031221765" evidence="2">
    <location>
        <begin position="22"/>
        <end position="138"/>
    </location>
</feature>
<organism evidence="3 4">
    <name type="scientific">Aureimonas pseudogalii</name>
    <dbReference type="NCBI Taxonomy" id="1744844"/>
    <lineage>
        <taxon>Bacteria</taxon>
        <taxon>Pseudomonadati</taxon>
        <taxon>Pseudomonadota</taxon>
        <taxon>Alphaproteobacteria</taxon>
        <taxon>Hyphomicrobiales</taxon>
        <taxon>Aurantimonadaceae</taxon>
        <taxon>Aureimonas</taxon>
    </lineage>
</organism>
<accession>A0A7W6ML90</accession>
<protein>
    <submittedName>
        <fullName evidence="3">Uncharacterized protein</fullName>
    </submittedName>
</protein>
<feature type="region of interest" description="Disordered" evidence="1">
    <location>
        <begin position="112"/>
        <end position="138"/>
    </location>
</feature>
<evidence type="ECO:0000256" key="2">
    <source>
        <dbReference type="SAM" id="SignalP"/>
    </source>
</evidence>
<evidence type="ECO:0000256" key="1">
    <source>
        <dbReference type="SAM" id="MobiDB-lite"/>
    </source>
</evidence>
<name>A0A7W6ML90_9HYPH</name>
<feature type="region of interest" description="Disordered" evidence="1">
    <location>
        <begin position="22"/>
        <end position="85"/>
    </location>
</feature>
<feature type="compositionally biased region" description="Pro residues" evidence="1">
    <location>
        <begin position="41"/>
        <end position="59"/>
    </location>
</feature>
<reference evidence="3 4" key="1">
    <citation type="submission" date="2020-08" db="EMBL/GenBank/DDBJ databases">
        <title>Genomic Encyclopedia of Type Strains, Phase IV (KMG-IV): sequencing the most valuable type-strain genomes for metagenomic binning, comparative biology and taxonomic classification.</title>
        <authorList>
            <person name="Goeker M."/>
        </authorList>
    </citation>
    <scope>NUCLEOTIDE SEQUENCE [LARGE SCALE GENOMIC DNA]</scope>
    <source>
        <strain evidence="3 4">DSM 102238</strain>
    </source>
</reference>
<feature type="signal peptide" evidence="2">
    <location>
        <begin position="1"/>
        <end position="21"/>
    </location>
</feature>
<keyword evidence="2" id="KW-0732">Signal</keyword>
<feature type="compositionally biased region" description="Low complexity" evidence="1">
    <location>
        <begin position="22"/>
        <end position="40"/>
    </location>
</feature>
<dbReference type="Proteomes" id="UP000542776">
    <property type="component" value="Unassembled WGS sequence"/>
</dbReference>
<evidence type="ECO:0000313" key="3">
    <source>
        <dbReference type="EMBL" id="MBB3999583.1"/>
    </source>
</evidence>
<sequence length="138" mass="13554">MLKPTLVAAALAIGLTSYASAQSAPAPLAPAGVAAPAPGADRPPAPGDVPPPPPGPGMGPRPGDHRGPPPPPPIGKGVEIRMGRDAGIRIECGDEPMQACLAAAKPLTDKIPQLTMPSVPPAPLAPPAPGELPTPPAN</sequence>
<feature type="compositionally biased region" description="Pro residues" evidence="1">
    <location>
        <begin position="118"/>
        <end position="138"/>
    </location>
</feature>
<gene>
    <name evidence="3" type="ORF">GGR04_003453</name>
</gene>
<proteinExistence type="predicted"/>
<evidence type="ECO:0000313" key="4">
    <source>
        <dbReference type="Proteomes" id="UP000542776"/>
    </source>
</evidence>
<dbReference type="AlphaFoldDB" id="A0A7W6ML90"/>
<dbReference type="EMBL" id="JACIEK010000011">
    <property type="protein sequence ID" value="MBB3999583.1"/>
    <property type="molecule type" value="Genomic_DNA"/>
</dbReference>